<feature type="compositionally biased region" description="Basic and acidic residues" evidence="1">
    <location>
        <begin position="453"/>
        <end position="462"/>
    </location>
</feature>
<name>A0A5J4YQT7_PORPP</name>
<keyword evidence="3" id="KW-1185">Reference proteome</keyword>
<reference evidence="3" key="1">
    <citation type="journal article" date="2019" name="Nat. Commun.">
        <title>Expansion of phycobilisome linker gene families in mesophilic red algae.</title>
        <authorList>
            <person name="Lee J."/>
            <person name="Kim D."/>
            <person name="Bhattacharya D."/>
            <person name="Yoon H.S."/>
        </authorList>
    </citation>
    <scope>NUCLEOTIDE SEQUENCE [LARGE SCALE GENOMIC DNA]</scope>
    <source>
        <strain evidence="3">CCMP 1328</strain>
    </source>
</reference>
<protein>
    <submittedName>
        <fullName evidence="2">Uncharacterized protein</fullName>
    </submittedName>
</protein>
<dbReference type="Proteomes" id="UP000324585">
    <property type="component" value="Unassembled WGS sequence"/>
</dbReference>
<evidence type="ECO:0000256" key="1">
    <source>
        <dbReference type="SAM" id="MobiDB-lite"/>
    </source>
</evidence>
<feature type="region of interest" description="Disordered" evidence="1">
    <location>
        <begin position="453"/>
        <end position="474"/>
    </location>
</feature>
<gene>
    <name evidence="2" type="ORF">FVE85_8597</name>
</gene>
<evidence type="ECO:0000313" key="3">
    <source>
        <dbReference type="Proteomes" id="UP000324585"/>
    </source>
</evidence>
<proteinExistence type="predicted"/>
<dbReference type="InterPro" id="IPR008929">
    <property type="entry name" value="Chondroitin_lyas"/>
</dbReference>
<dbReference type="OrthoDB" id="10692227at2759"/>
<dbReference type="SUPFAM" id="SSF48230">
    <property type="entry name" value="Chondroitin AC/alginate lyase"/>
    <property type="match status" value="1"/>
</dbReference>
<dbReference type="Gene3D" id="1.50.10.100">
    <property type="entry name" value="Chondroitin AC/alginate lyase"/>
    <property type="match status" value="1"/>
</dbReference>
<organism evidence="2 3">
    <name type="scientific">Porphyridium purpureum</name>
    <name type="common">Red alga</name>
    <name type="synonym">Porphyridium cruentum</name>
    <dbReference type="NCBI Taxonomy" id="35688"/>
    <lineage>
        <taxon>Eukaryota</taxon>
        <taxon>Rhodophyta</taxon>
        <taxon>Bangiophyceae</taxon>
        <taxon>Porphyridiales</taxon>
        <taxon>Porphyridiaceae</taxon>
        <taxon>Porphyridium</taxon>
    </lineage>
</organism>
<sequence length="896" mass="100026">MFARPGMMEVECMNDAELRASVRGIAEFFAHGSGCDVGPAPMQLVLDGTGLPIRRLGMAPPPGVHPRVFFGPEDVDALRKRLQGTVVGRDALSFMEGVLFLLSHTIKDYNDKEKCRWSWRVTHQQNPRKNRLGNVGYYANGFNQYHALLHGKFDELQEIEGHNYTSWTIFTAKLAILAFKLLLFPNEKLAHELAEVLDAYARWNGCRPKPRRFAGGLHLAMAYDFHYNSMSPAQRDRFRTFLAQNMDWCIACLDIGVATTSNWITLCQQTPIQLMAIEGELDEARDGVSNQRAALFFKRCMLANYNFLTYGWYPSGQPFEGQGKNEQNNVMYVAFARRGYNFFAHPHAQAYATCYLNATMWPDSSRAIHWDSLGGMMKQNPLFDVLGTRFGYPTDLRAAFPYRAYMERDQAPGSGMIGCTNEIANLNAKFDNGLLNLLMLACDFLDVDDAKGAGKASARDPDGSEGGSAPERGALASRDWSRLSRASRPELDFFCPYGGLLISRSDHSPDAIHFTMHTRQDIGGHTHSDRNGISLIALRRAFIQNVPQFGFLTSTVWASGISKVDGRGLDLGRAPSKVVWQQGSWMSGDATYAYNFEWAFRNGDGLPPDTPMKPEPKKPRWIPVPETTNDFKHPAGRIPYAYGDLPYFQSAHWRHAPKISSFQKRARAIQFDQMYRHAGVVRGALHSYVLCVDDIALRDKQRDIAVEWGVILAKDLELLQHVPPKNGYNAATDLVLAEPEVSAIVKKNGAHHVAASGPHPSGARRMLLIRCLDPGGLAAFSRVAFEPLEPGGTIPARQGRPDNRLVLERVATPRASFRIMMYPHLDTDPVPELKCSGDDAMELVWPDQSDRVTFSPYTKVRKDGAQVQITGVVVSRDGVASPLVDTRETFEPADVF</sequence>
<evidence type="ECO:0000313" key="2">
    <source>
        <dbReference type="EMBL" id="KAA8493152.1"/>
    </source>
</evidence>
<comment type="caution">
    <text evidence="2">The sequence shown here is derived from an EMBL/GenBank/DDBJ whole genome shotgun (WGS) entry which is preliminary data.</text>
</comment>
<dbReference type="EMBL" id="VRMN01000007">
    <property type="protein sequence ID" value="KAA8493152.1"/>
    <property type="molecule type" value="Genomic_DNA"/>
</dbReference>
<dbReference type="AlphaFoldDB" id="A0A5J4YQT7"/>
<accession>A0A5J4YQT7</accession>